<organism evidence="1 2">
    <name type="scientific">Paenibacillus arenilitoris</name>
    <dbReference type="NCBI Taxonomy" id="2772299"/>
    <lineage>
        <taxon>Bacteria</taxon>
        <taxon>Bacillati</taxon>
        <taxon>Bacillota</taxon>
        <taxon>Bacilli</taxon>
        <taxon>Bacillales</taxon>
        <taxon>Paenibacillaceae</taxon>
        <taxon>Paenibacillus</taxon>
    </lineage>
</organism>
<dbReference type="SUPFAM" id="SSF53474">
    <property type="entry name" value="alpha/beta-Hydrolases"/>
    <property type="match status" value="2"/>
</dbReference>
<dbReference type="InterPro" id="IPR029058">
    <property type="entry name" value="AB_hydrolase_fold"/>
</dbReference>
<reference evidence="1" key="1">
    <citation type="submission" date="2020-09" db="EMBL/GenBank/DDBJ databases">
        <title>A novel bacterium of genus Paenibacillus, isolated from South China Sea.</title>
        <authorList>
            <person name="Huang H."/>
            <person name="Mo K."/>
            <person name="Hu Y."/>
        </authorList>
    </citation>
    <scope>NUCLEOTIDE SEQUENCE</scope>
    <source>
        <strain evidence="1">IB182493</strain>
    </source>
</reference>
<dbReference type="Gene3D" id="3.40.50.1820">
    <property type="entry name" value="alpha/beta hydrolase"/>
    <property type="match status" value="1"/>
</dbReference>
<proteinExistence type="predicted"/>
<dbReference type="EMBL" id="JACXIY010000001">
    <property type="protein sequence ID" value="MBD2867184.1"/>
    <property type="molecule type" value="Genomic_DNA"/>
</dbReference>
<evidence type="ECO:0008006" key="3">
    <source>
        <dbReference type="Google" id="ProtNLM"/>
    </source>
</evidence>
<keyword evidence="2" id="KW-1185">Reference proteome</keyword>
<evidence type="ECO:0000313" key="2">
    <source>
        <dbReference type="Proteomes" id="UP000632125"/>
    </source>
</evidence>
<comment type="caution">
    <text evidence="1">The sequence shown here is derived from an EMBL/GenBank/DDBJ whole genome shotgun (WGS) entry which is preliminary data.</text>
</comment>
<accession>A0A927H550</accession>
<name>A0A927H550_9BACL</name>
<sequence length="159" mass="17766">MRISHAEHNGIAIHYYDTIDESDPERTPLVICPGLSETAEEYFDLAEAALPARCIALSFRGRGRSATANIRPVAVTGIQRDSARIDLESPLAMPVFVARGLREGSLVTDDDLARYKRMCRDLAIAEYPRSGHSLKGADKEIFYGDMIRFLERNDRKGKP</sequence>
<dbReference type="RefSeq" id="WP_190857522.1">
    <property type="nucleotide sequence ID" value="NZ_JACXIY010000001.1"/>
</dbReference>
<evidence type="ECO:0000313" key="1">
    <source>
        <dbReference type="EMBL" id="MBD2867184.1"/>
    </source>
</evidence>
<dbReference type="AlphaFoldDB" id="A0A927H550"/>
<protein>
    <recommendedName>
        <fullName evidence="3">Alpha/beta hydrolase</fullName>
    </recommendedName>
</protein>
<gene>
    <name evidence="1" type="ORF">IDH41_01245</name>
</gene>
<dbReference type="Proteomes" id="UP000632125">
    <property type="component" value="Unassembled WGS sequence"/>
</dbReference>